<dbReference type="GO" id="GO:0046872">
    <property type="term" value="F:metal ion binding"/>
    <property type="evidence" value="ECO:0007669"/>
    <property type="project" value="UniProtKB-KW"/>
</dbReference>
<keyword evidence="2" id="KW-0479">Metal-binding</keyword>
<gene>
    <name evidence="6" type="ORF">GALL_57150</name>
</gene>
<dbReference type="InterPro" id="IPR036909">
    <property type="entry name" value="Cyt_c-like_dom_sf"/>
</dbReference>
<dbReference type="SUPFAM" id="SSF46626">
    <property type="entry name" value="Cytochrome c"/>
    <property type="match status" value="1"/>
</dbReference>
<sequence>MIKHRIFIDINHCIHIDVGVKFDKHLVNDTIGQTLNTMNMKNIMITLGVVTLTAMSFSFILPQDDPWKVPEKYEKLKNPVVADEASIKAGNELYVEHCRACHGTNGKGDGVKAESLTKTPPDFTSAPFQKQTDGALLYKIYFGHKDMPGFKKRIPDNNDVIDGTFGKTRGPGDLINYLRTLAKNPLAKK</sequence>
<protein>
    <recommendedName>
        <fullName evidence="5">Cytochrome c domain-containing protein</fullName>
    </recommendedName>
</protein>
<dbReference type="EMBL" id="MLJW01000015">
    <property type="protein sequence ID" value="OIR13330.1"/>
    <property type="molecule type" value="Genomic_DNA"/>
</dbReference>
<dbReference type="AlphaFoldDB" id="A0A1J5SXN6"/>
<dbReference type="GO" id="GO:0020037">
    <property type="term" value="F:heme binding"/>
    <property type="evidence" value="ECO:0007669"/>
    <property type="project" value="InterPro"/>
</dbReference>
<keyword evidence="3" id="KW-0408">Iron</keyword>
<feature type="transmembrane region" description="Helical" evidence="4">
    <location>
        <begin position="43"/>
        <end position="61"/>
    </location>
</feature>
<name>A0A1J5SXN6_9ZZZZ</name>
<evidence type="ECO:0000256" key="1">
    <source>
        <dbReference type="ARBA" id="ARBA00022617"/>
    </source>
</evidence>
<evidence type="ECO:0000313" key="6">
    <source>
        <dbReference type="EMBL" id="OIR13330.1"/>
    </source>
</evidence>
<dbReference type="Gene3D" id="1.10.760.10">
    <property type="entry name" value="Cytochrome c-like domain"/>
    <property type="match status" value="1"/>
</dbReference>
<evidence type="ECO:0000256" key="2">
    <source>
        <dbReference type="ARBA" id="ARBA00022723"/>
    </source>
</evidence>
<organism evidence="6">
    <name type="scientific">mine drainage metagenome</name>
    <dbReference type="NCBI Taxonomy" id="410659"/>
    <lineage>
        <taxon>unclassified sequences</taxon>
        <taxon>metagenomes</taxon>
        <taxon>ecological metagenomes</taxon>
    </lineage>
</organism>
<reference evidence="6" key="1">
    <citation type="submission" date="2016-10" db="EMBL/GenBank/DDBJ databases">
        <title>Sequence of Gallionella enrichment culture.</title>
        <authorList>
            <person name="Poehlein A."/>
            <person name="Muehling M."/>
            <person name="Daniel R."/>
        </authorList>
    </citation>
    <scope>NUCLEOTIDE SEQUENCE</scope>
</reference>
<keyword evidence="4" id="KW-0812">Transmembrane</keyword>
<dbReference type="InterPro" id="IPR009056">
    <property type="entry name" value="Cyt_c-like_dom"/>
</dbReference>
<keyword evidence="4" id="KW-1133">Transmembrane helix</keyword>
<feature type="domain" description="Cytochrome c" evidence="5">
    <location>
        <begin position="85"/>
        <end position="182"/>
    </location>
</feature>
<comment type="caution">
    <text evidence="6">The sequence shown here is derived from an EMBL/GenBank/DDBJ whole genome shotgun (WGS) entry which is preliminary data.</text>
</comment>
<keyword evidence="4" id="KW-0472">Membrane</keyword>
<dbReference type="Pfam" id="PF13442">
    <property type="entry name" value="Cytochrome_CBB3"/>
    <property type="match status" value="1"/>
</dbReference>
<dbReference type="GO" id="GO:0009055">
    <property type="term" value="F:electron transfer activity"/>
    <property type="evidence" value="ECO:0007669"/>
    <property type="project" value="InterPro"/>
</dbReference>
<accession>A0A1J5SXN6</accession>
<evidence type="ECO:0000259" key="5">
    <source>
        <dbReference type="PROSITE" id="PS51007"/>
    </source>
</evidence>
<evidence type="ECO:0000256" key="3">
    <source>
        <dbReference type="ARBA" id="ARBA00023004"/>
    </source>
</evidence>
<dbReference type="PROSITE" id="PS51007">
    <property type="entry name" value="CYTC"/>
    <property type="match status" value="1"/>
</dbReference>
<proteinExistence type="predicted"/>
<keyword evidence="1" id="KW-0349">Heme</keyword>
<evidence type="ECO:0000256" key="4">
    <source>
        <dbReference type="SAM" id="Phobius"/>
    </source>
</evidence>